<evidence type="ECO:0000256" key="1">
    <source>
        <dbReference type="ARBA" id="ARBA00001933"/>
    </source>
</evidence>
<keyword evidence="9" id="KW-1185">Reference proteome</keyword>
<accession>A0A1H0FRL9</accession>
<dbReference type="EC" id="5.1.1.1" evidence="4"/>
<evidence type="ECO:0000313" key="8">
    <source>
        <dbReference type="EMBL" id="SDN97182.1"/>
    </source>
</evidence>
<feature type="active site" description="Proton acceptor; specific for L-alanine" evidence="4">
    <location>
        <position position="269"/>
    </location>
</feature>
<comment type="function">
    <text evidence="4">Catalyzes the interconversion of L-alanine and D-alanine. May also act on other amino acids.</text>
</comment>
<dbReference type="GO" id="GO:0030170">
    <property type="term" value="F:pyridoxal phosphate binding"/>
    <property type="evidence" value="ECO:0007669"/>
    <property type="project" value="UniProtKB-UniRule"/>
</dbReference>
<dbReference type="GO" id="GO:0005829">
    <property type="term" value="C:cytosol"/>
    <property type="evidence" value="ECO:0007669"/>
    <property type="project" value="TreeGrafter"/>
</dbReference>
<dbReference type="GO" id="GO:0030632">
    <property type="term" value="P:D-alanine biosynthetic process"/>
    <property type="evidence" value="ECO:0007669"/>
    <property type="project" value="UniProtKB-UniRule"/>
</dbReference>
<dbReference type="Gene3D" id="3.20.20.10">
    <property type="entry name" value="Alanine racemase"/>
    <property type="match status" value="1"/>
</dbReference>
<dbReference type="AlphaFoldDB" id="A0A1H0FRL9"/>
<dbReference type="InterPro" id="IPR001608">
    <property type="entry name" value="Ala_racemase_N"/>
</dbReference>
<dbReference type="Gene3D" id="2.40.37.10">
    <property type="entry name" value="Lyase, Ornithine Decarboxylase, Chain A, domain 1"/>
    <property type="match status" value="1"/>
</dbReference>
<dbReference type="RefSeq" id="WP_090842777.1">
    <property type="nucleotide sequence ID" value="NZ_FNIL01000005.1"/>
</dbReference>
<dbReference type="GO" id="GO:0008784">
    <property type="term" value="F:alanine racemase activity"/>
    <property type="evidence" value="ECO:0007669"/>
    <property type="project" value="UniProtKB-UniRule"/>
</dbReference>
<dbReference type="HAMAP" id="MF_01201">
    <property type="entry name" value="Ala_racemase"/>
    <property type="match status" value="1"/>
</dbReference>
<feature type="binding site" evidence="4 6">
    <location>
        <position position="317"/>
    </location>
    <ligand>
        <name>substrate</name>
    </ligand>
</feature>
<feature type="binding site" evidence="4 6">
    <location>
        <position position="139"/>
    </location>
    <ligand>
        <name>substrate</name>
    </ligand>
</feature>
<comment type="similarity">
    <text evidence="4">Belongs to the alanine racemase family.</text>
</comment>
<name>A0A1H0FRL9_9BACI</name>
<evidence type="ECO:0000256" key="6">
    <source>
        <dbReference type="PIRSR" id="PIRSR600821-52"/>
    </source>
</evidence>
<dbReference type="SUPFAM" id="SSF50621">
    <property type="entry name" value="Alanine racemase C-terminal domain-like"/>
    <property type="match status" value="1"/>
</dbReference>
<keyword evidence="2 4" id="KW-0663">Pyridoxal phosphate</keyword>
<dbReference type="GO" id="GO:0009252">
    <property type="term" value="P:peptidoglycan biosynthetic process"/>
    <property type="evidence" value="ECO:0007669"/>
    <property type="project" value="TreeGrafter"/>
</dbReference>
<dbReference type="PANTHER" id="PTHR30511">
    <property type="entry name" value="ALANINE RACEMASE"/>
    <property type="match status" value="1"/>
</dbReference>
<dbReference type="InterPro" id="IPR029066">
    <property type="entry name" value="PLP-binding_barrel"/>
</dbReference>
<dbReference type="NCBIfam" id="TIGR00492">
    <property type="entry name" value="alr"/>
    <property type="match status" value="1"/>
</dbReference>
<organism evidence="8 9">
    <name type="scientific">Alkalicoccus daliensis</name>
    <dbReference type="NCBI Taxonomy" id="745820"/>
    <lineage>
        <taxon>Bacteria</taxon>
        <taxon>Bacillati</taxon>
        <taxon>Bacillota</taxon>
        <taxon>Bacilli</taxon>
        <taxon>Bacillales</taxon>
        <taxon>Bacillaceae</taxon>
        <taxon>Alkalicoccus</taxon>
    </lineage>
</organism>
<dbReference type="Proteomes" id="UP000198778">
    <property type="component" value="Unassembled WGS sequence"/>
</dbReference>
<dbReference type="Pfam" id="PF00842">
    <property type="entry name" value="Ala_racemase_C"/>
    <property type="match status" value="1"/>
</dbReference>
<evidence type="ECO:0000256" key="2">
    <source>
        <dbReference type="ARBA" id="ARBA00022898"/>
    </source>
</evidence>
<dbReference type="FunFam" id="3.20.20.10:FF:000002">
    <property type="entry name" value="Alanine racemase"/>
    <property type="match status" value="1"/>
</dbReference>
<evidence type="ECO:0000256" key="5">
    <source>
        <dbReference type="PIRSR" id="PIRSR600821-50"/>
    </source>
</evidence>
<evidence type="ECO:0000256" key="3">
    <source>
        <dbReference type="ARBA" id="ARBA00023235"/>
    </source>
</evidence>
<evidence type="ECO:0000313" key="9">
    <source>
        <dbReference type="Proteomes" id="UP000198778"/>
    </source>
</evidence>
<dbReference type="InterPro" id="IPR000821">
    <property type="entry name" value="Ala_racemase"/>
</dbReference>
<dbReference type="Pfam" id="PF01168">
    <property type="entry name" value="Ala_racemase_N"/>
    <property type="match status" value="1"/>
</dbReference>
<gene>
    <name evidence="8" type="ORF">SAMN04488053_10551</name>
</gene>
<feature type="modified residue" description="N6-(pyridoxal phosphate)lysine" evidence="4 5">
    <location>
        <position position="40"/>
    </location>
</feature>
<comment type="pathway">
    <text evidence="4">Amino-acid biosynthesis; D-alanine biosynthesis; D-alanine from L-alanine: step 1/1.</text>
</comment>
<dbReference type="PROSITE" id="PS00395">
    <property type="entry name" value="ALANINE_RACEMASE"/>
    <property type="match status" value="1"/>
</dbReference>
<protein>
    <recommendedName>
        <fullName evidence="4">Alanine racemase</fullName>
        <ecNumber evidence="4">5.1.1.1</ecNumber>
    </recommendedName>
</protein>
<dbReference type="PRINTS" id="PR00992">
    <property type="entry name" value="ALARACEMASE"/>
</dbReference>
<dbReference type="OrthoDB" id="9813814at2"/>
<reference evidence="9" key="1">
    <citation type="submission" date="2016-10" db="EMBL/GenBank/DDBJ databases">
        <authorList>
            <person name="Varghese N."/>
            <person name="Submissions S."/>
        </authorList>
    </citation>
    <scope>NUCLEOTIDE SEQUENCE [LARGE SCALE GENOMIC DNA]</scope>
    <source>
        <strain evidence="9">CGMCC 1.10369</strain>
    </source>
</reference>
<comment type="catalytic activity">
    <reaction evidence="4">
        <text>L-alanine = D-alanine</text>
        <dbReference type="Rhea" id="RHEA:20249"/>
        <dbReference type="ChEBI" id="CHEBI:57416"/>
        <dbReference type="ChEBI" id="CHEBI:57972"/>
        <dbReference type="EC" id="5.1.1.1"/>
    </reaction>
</comment>
<dbReference type="CDD" id="cd00430">
    <property type="entry name" value="PLPDE_III_AR"/>
    <property type="match status" value="1"/>
</dbReference>
<dbReference type="EMBL" id="FNIL01000005">
    <property type="protein sequence ID" value="SDN97182.1"/>
    <property type="molecule type" value="Genomic_DNA"/>
</dbReference>
<sequence>MKTSSYRPTAAAISTAAIEYNTRAFRDYISPDSTLMAVVKANGYGHGAVPAAKAAIRGGATALGVAIMDEALELRNAGFTEPLLVMGYTGGEEAIRQAAAHHITLTVFSEDVQEEMLRLAPDFKEPLKIHLKVDTGMGRIGVITEEKLLKLAAPLWKEPNIYVEGIFTHFAVADQADSPYTDEQFARFQEMYQALEDAGMPAAVKHCCNSAGTMLHPDKHLDMVRVGISLYGCRPDLEMELPFPIKPAMELSTEIVSLRPLTAGSTISYGRTHTLAADRLVATLPIGYADGLPRLISNRFDADVNGAAAPVIGRVCMDQTMIDVTEIEAGLHDKVTFSIDKIADVIGTINYEIVCGISPRVPRLYDRE</sequence>
<proteinExistence type="inferred from homology"/>
<dbReference type="PANTHER" id="PTHR30511:SF0">
    <property type="entry name" value="ALANINE RACEMASE, CATABOLIC-RELATED"/>
    <property type="match status" value="1"/>
</dbReference>
<evidence type="ECO:0000259" key="7">
    <source>
        <dbReference type="SMART" id="SM01005"/>
    </source>
</evidence>
<dbReference type="UniPathway" id="UPA00042">
    <property type="reaction ID" value="UER00497"/>
</dbReference>
<keyword evidence="3 4" id="KW-0413">Isomerase</keyword>
<dbReference type="STRING" id="745820.SAMN04488053_10551"/>
<comment type="cofactor">
    <cofactor evidence="1 4 5">
        <name>pyridoxal 5'-phosphate</name>
        <dbReference type="ChEBI" id="CHEBI:597326"/>
    </cofactor>
</comment>
<dbReference type="InterPro" id="IPR009006">
    <property type="entry name" value="Ala_racemase/Decarboxylase_C"/>
</dbReference>
<dbReference type="InterPro" id="IPR011079">
    <property type="entry name" value="Ala_racemase_C"/>
</dbReference>
<evidence type="ECO:0000256" key="4">
    <source>
        <dbReference type="HAMAP-Rule" id="MF_01201"/>
    </source>
</evidence>
<dbReference type="InterPro" id="IPR020622">
    <property type="entry name" value="Ala_racemase_pyridoxalP-BS"/>
</dbReference>
<feature type="active site" description="Proton acceptor; specific for D-alanine" evidence="4">
    <location>
        <position position="40"/>
    </location>
</feature>
<dbReference type="SMART" id="SM01005">
    <property type="entry name" value="Ala_racemase_C"/>
    <property type="match status" value="1"/>
</dbReference>
<feature type="domain" description="Alanine racemase C-terminal" evidence="7">
    <location>
        <begin position="248"/>
        <end position="366"/>
    </location>
</feature>
<dbReference type="SUPFAM" id="SSF51419">
    <property type="entry name" value="PLP-binding barrel"/>
    <property type="match status" value="1"/>
</dbReference>